<feature type="transmembrane region" description="Helical" evidence="1">
    <location>
        <begin position="339"/>
        <end position="362"/>
    </location>
</feature>
<keyword evidence="1" id="KW-0812">Transmembrane</keyword>
<dbReference type="RefSeq" id="WP_252848621.1">
    <property type="nucleotide sequence ID" value="NZ_BAPW01000012.1"/>
</dbReference>
<name>A0ABT1CE06_9PROT</name>
<accession>A0ABT1CE06</accession>
<evidence type="ECO:0000313" key="3">
    <source>
        <dbReference type="Proteomes" id="UP001523401"/>
    </source>
</evidence>
<protein>
    <submittedName>
        <fullName evidence="2">Uncharacterized protein</fullName>
    </submittedName>
</protein>
<keyword evidence="1" id="KW-0472">Membrane</keyword>
<feature type="transmembrane region" description="Helical" evidence="1">
    <location>
        <begin position="20"/>
        <end position="40"/>
    </location>
</feature>
<organism evidence="2 3">
    <name type="scientific">Asaia lannensis NBRC 102526</name>
    <dbReference type="NCBI Taxonomy" id="1307926"/>
    <lineage>
        <taxon>Bacteria</taxon>
        <taxon>Pseudomonadati</taxon>
        <taxon>Pseudomonadota</taxon>
        <taxon>Alphaproteobacteria</taxon>
        <taxon>Acetobacterales</taxon>
        <taxon>Acetobacteraceae</taxon>
        <taxon>Asaia</taxon>
    </lineage>
</organism>
<evidence type="ECO:0000256" key="1">
    <source>
        <dbReference type="SAM" id="Phobius"/>
    </source>
</evidence>
<feature type="transmembrane region" description="Helical" evidence="1">
    <location>
        <begin position="153"/>
        <end position="171"/>
    </location>
</feature>
<reference evidence="2 3" key="1">
    <citation type="submission" date="2022-06" db="EMBL/GenBank/DDBJ databases">
        <title>Whole-genome of Asaia lannensis strain LMG 27011T.</title>
        <authorList>
            <person name="Sombolestani A."/>
        </authorList>
    </citation>
    <scope>NUCLEOTIDE SEQUENCE [LARGE SCALE GENOMIC DNA]</scope>
    <source>
        <strain evidence="2 3">NBRC 102526</strain>
    </source>
</reference>
<comment type="caution">
    <text evidence="2">The sequence shown here is derived from an EMBL/GenBank/DDBJ whole genome shotgun (WGS) entry which is preliminary data.</text>
</comment>
<gene>
    <name evidence="2" type="ORF">NF685_03515</name>
</gene>
<feature type="transmembrane region" description="Helical" evidence="1">
    <location>
        <begin position="52"/>
        <end position="73"/>
    </location>
</feature>
<feature type="transmembrane region" description="Helical" evidence="1">
    <location>
        <begin position="279"/>
        <end position="301"/>
    </location>
</feature>
<feature type="transmembrane region" description="Helical" evidence="1">
    <location>
        <begin position="307"/>
        <end position="327"/>
    </location>
</feature>
<dbReference type="Gene3D" id="1.20.210.10">
    <property type="entry name" value="Cytochrome c oxidase-like, subunit I domain"/>
    <property type="match status" value="1"/>
</dbReference>
<dbReference type="EMBL" id="JAMXQU010000002">
    <property type="protein sequence ID" value="MCO6159097.1"/>
    <property type="molecule type" value="Genomic_DNA"/>
</dbReference>
<feature type="transmembrane region" description="Helical" evidence="1">
    <location>
        <begin position="191"/>
        <end position="213"/>
    </location>
</feature>
<proteinExistence type="predicted"/>
<feature type="transmembrane region" description="Helical" evidence="1">
    <location>
        <begin position="368"/>
        <end position="386"/>
    </location>
</feature>
<dbReference type="InterPro" id="IPR036927">
    <property type="entry name" value="Cyt_c_oxase-like_su1_sf"/>
</dbReference>
<feature type="transmembrane region" description="Helical" evidence="1">
    <location>
        <begin position="220"/>
        <end position="238"/>
    </location>
</feature>
<keyword evidence="3" id="KW-1185">Reference proteome</keyword>
<dbReference type="SUPFAM" id="SSF81442">
    <property type="entry name" value="Cytochrome c oxidase subunit I-like"/>
    <property type="match status" value="1"/>
</dbReference>
<keyword evidence="1" id="KW-1133">Transmembrane helix</keyword>
<evidence type="ECO:0000313" key="2">
    <source>
        <dbReference type="EMBL" id="MCO6159097.1"/>
    </source>
</evidence>
<feature type="transmembrane region" description="Helical" evidence="1">
    <location>
        <begin position="110"/>
        <end position="132"/>
    </location>
</feature>
<sequence>MLHSPISRHSEAAGFRGDGAAFLGLSLFCGLAGGFLGLFAQRAGPFHSLSHGLLLDLFVLVPAFIGGMGRLVLPNELTPLPPAMICFDRIAFLALLLGAFAAVWGAHVPAAFIASLALWCVGSALLAVTTVIKCLECRDVRFRDLTPFAWSQLLASLGLIVVTPVLLAGLAHDVVAGRDALPTAQYWLGRAQVPVLALVVQLALGAIANLVAFQSLRSRIVLPVLMAIASLGVSVVWAHGVTVPGLSDGWLLGVGVAVPSLAIMVMICASLWRRSFVMTYALSWSFPAMLLLSAGWVLGLFPTRPEAFHSAMMFGAVFALFGCYYKWQAVFPEIAAPSSLCRIHLVSMGVALLAMMPALPVLQRIGEGGMTMSLICVAFLGMRLLMPMRQLARATR</sequence>
<feature type="transmembrane region" description="Helical" evidence="1">
    <location>
        <begin position="250"/>
        <end position="272"/>
    </location>
</feature>
<feature type="transmembrane region" description="Helical" evidence="1">
    <location>
        <begin position="85"/>
        <end position="104"/>
    </location>
</feature>
<dbReference type="Proteomes" id="UP001523401">
    <property type="component" value="Unassembled WGS sequence"/>
</dbReference>